<evidence type="ECO:0000313" key="2">
    <source>
        <dbReference type="Proteomes" id="UP001221142"/>
    </source>
</evidence>
<proteinExistence type="predicted"/>
<evidence type="ECO:0000313" key="1">
    <source>
        <dbReference type="EMBL" id="KAJ7607908.1"/>
    </source>
</evidence>
<feature type="non-terminal residue" evidence="1">
    <location>
        <position position="135"/>
    </location>
</feature>
<organism evidence="1 2">
    <name type="scientific">Roridomyces roridus</name>
    <dbReference type="NCBI Taxonomy" id="1738132"/>
    <lineage>
        <taxon>Eukaryota</taxon>
        <taxon>Fungi</taxon>
        <taxon>Dikarya</taxon>
        <taxon>Basidiomycota</taxon>
        <taxon>Agaricomycotina</taxon>
        <taxon>Agaricomycetes</taxon>
        <taxon>Agaricomycetidae</taxon>
        <taxon>Agaricales</taxon>
        <taxon>Marasmiineae</taxon>
        <taxon>Mycenaceae</taxon>
        <taxon>Roridomyces</taxon>
    </lineage>
</organism>
<dbReference type="AlphaFoldDB" id="A0AAD7B1L7"/>
<protein>
    <recommendedName>
        <fullName evidence="3">F-box domain-containing protein</fullName>
    </recommendedName>
</protein>
<comment type="caution">
    <text evidence="1">The sequence shown here is derived from an EMBL/GenBank/DDBJ whole genome shotgun (WGS) entry which is preliminary data.</text>
</comment>
<dbReference type="EMBL" id="JARKIF010000047">
    <property type="protein sequence ID" value="KAJ7607908.1"/>
    <property type="molecule type" value="Genomic_DNA"/>
</dbReference>
<gene>
    <name evidence="1" type="ORF">FB45DRAFT_763856</name>
</gene>
<accession>A0AAD7B1L7</accession>
<keyword evidence="2" id="KW-1185">Reference proteome</keyword>
<evidence type="ECO:0008006" key="3">
    <source>
        <dbReference type="Google" id="ProtNLM"/>
    </source>
</evidence>
<dbReference type="Proteomes" id="UP001221142">
    <property type="component" value="Unassembled WGS sequence"/>
</dbReference>
<sequence>MDDAESPAPPQAGTRLYTLLHSNEPPDSSEIAVLQSTSSRIDARLDVLDQEITRLKQLTEERALLVSYGIQNKGILSPMRRMPNEVLVEIFGLCVPSVKFDGLWACRFSMRRAPWVFTRVCRLWRTVALETPGLW</sequence>
<name>A0AAD7B1L7_9AGAR</name>
<reference evidence="1" key="1">
    <citation type="submission" date="2023-03" db="EMBL/GenBank/DDBJ databases">
        <title>Massive genome expansion in bonnet fungi (Mycena s.s.) driven by repeated elements and novel gene families across ecological guilds.</title>
        <authorList>
            <consortium name="Lawrence Berkeley National Laboratory"/>
            <person name="Harder C.B."/>
            <person name="Miyauchi S."/>
            <person name="Viragh M."/>
            <person name="Kuo A."/>
            <person name="Thoen E."/>
            <person name="Andreopoulos B."/>
            <person name="Lu D."/>
            <person name="Skrede I."/>
            <person name="Drula E."/>
            <person name="Henrissat B."/>
            <person name="Morin E."/>
            <person name="Kohler A."/>
            <person name="Barry K."/>
            <person name="LaButti K."/>
            <person name="Morin E."/>
            <person name="Salamov A."/>
            <person name="Lipzen A."/>
            <person name="Mereny Z."/>
            <person name="Hegedus B."/>
            <person name="Baldrian P."/>
            <person name="Stursova M."/>
            <person name="Weitz H."/>
            <person name="Taylor A."/>
            <person name="Grigoriev I.V."/>
            <person name="Nagy L.G."/>
            <person name="Martin F."/>
            <person name="Kauserud H."/>
        </authorList>
    </citation>
    <scope>NUCLEOTIDE SEQUENCE</scope>
    <source>
        <strain evidence="1">9284</strain>
    </source>
</reference>